<accession>A0A0F6W6W8</accession>
<protein>
    <recommendedName>
        <fullName evidence="5">Enterobactin synthase component D</fullName>
    </recommendedName>
    <alternativeName>
        <fullName evidence="8">4'-phosphopantetheinyl transferase EntD</fullName>
    </alternativeName>
    <alternativeName>
        <fullName evidence="9">Enterochelin synthase D</fullName>
    </alternativeName>
</protein>
<comment type="catalytic activity">
    <reaction evidence="10">
        <text>apo-[aryl-carrier protein] + CoA = holo-[aryl-carrier protein] + adenosine 3',5'-bisphosphate + H(+)</text>
        <dbReference type="Rhea" id="RHEA:48404"/>
        <dbReference type="Rhea" id="RHEA-COMP:15903"/>
        <dbReference type="Rhea" id="RHEA-COMP:17557"/>
        <dbReference type="ChEBI" id="CHEBI:15378"/>
        <dbReference type="ChEBI" id="CHEBI:29999"/>
        <dbReference type="ChEBI" id="CHEBI:57287"/>
        <dbReference type="ChEBI" id="CHEBI:58343"/>
        <dbReference type="ChEBI" id="CHEBI:64479"/>
    </reaction>
</comment>
<evidence type="ECO:0000259" key="15">
    <source>
        <dbReference type="Pfam" id="PF17837"/>
    </source>
</evidence>
<dbReference type="GO" id="GO:0000287">
    <property type="term" value="F:magnesium ion binding"/>
    <property type="evidence" value="ECO:0007669"/>
    <property type="project" value="InterPro"/>
</dbReference>
<dbReference type="OrthoDB" id="8210607at2"/>
<feature type="domain" description="4'-phosphopantetheinyl transferase N-terminal" evidence="15">
    <location>
        <begin position="34"/>
        <end position="99"/>
    </location>
</feature>
<gene>
    <name evidence="16" type="ORF">DB32_005957</name>
</gene>
<evidence type="ECO:0000313" key="17">
    <source>
        <dbReference type="Proteomes" id="UP000034883"/>
    </source>
</evidence>
<dbReference type="Proteomes" id="UP000034883">
    <property type="component" value="Chromosome"/>
</dbReference>
<evidence type="ECO:0000259" key="14">
    <source>
        <dbReference type="Pfam" id="PF01648"/>
    </source>
</evidence>
<evidence type="ECO:0000256" key="12">
    <source>
        <dbReference type="PIRSR" id="PIRSR603542-1"/>
    </source>
</evidence>
<dbReference type="InterPro" id="IPR037143">
    <property type="entry name" value="4-PPantetheinyl_Trfase_dom_sf"/>
</dbReference>
<feature type="binding site" evidence="12">
    <location>
        <position position="53"/>
    </location>
    <ligand>
        <name>CoA</name>
        <dbReference type="ChEBI" id="CHEBI:57287"/>
    </ligand>
</feature>
<comment type="subunit">
    <text evidence="4">EntB, EntD, EntE, and EntF form a multienzyme complex called enterobactin synthase.</text>
</comment>
<evidence type="ECO:0000256" key="5">
    <source>
        <dbReference type="ARBA" id="ARBA00019087"/>
    </source>
</evidence>
<dbReference type="SUPFAM" id="SSF56214">
    <property type="entry name" value="4'-phosphopantetheinyl transferase"/>
    <property type="match status" value="1"/>
</dbReference>
<dbReference type="Gene3D" id="3.90.470.20">
    <property type="entry name" value="4'-phosphopantetheinyl transferase domain"/>
    <property type="match status" value="1"/>
</dbReference>
<dbReference type="AlphaFoldDB" id="A0A0F6W6W8"/>
<dbReference type="PANTHER" id="PTHR38096">
    <property type="entry name" value="ENTEROBACTIN SYNTHASE COMPONENT D"/>
    <property type="match status" value="1"/>
</dbReference>
<evidence type="ECO:0000313" key="16">
    <source>
        <dbReference type="EMBL" id="AKF08808.1"/>
    </source>
</evidence>
<dbReference type="GO" id="GO:0009366">
    <property type="term" value="C:enterobactin synthetase complex"/>
    <property type="evidence" value="ECO:0007669"/>
    <property type="project" value="InterPro"/>
</dbReference>
<dbReference type="Pfam" id="PF01648">
    <property type="entry name" value="ACPS"/>
    <property type="match status" value="1"/>
</dbReference>
<keyword evidence="7" id="KW-0259">Enterobactin biosynthesis</keyword>
<feature type="binding site" evidence="12">
    <location>
        <position position="111"/>
    </location>
    <ligand>
        <name>CoA</name>
        <dbReference type="ChEBI" id="CHEBI:57287"/>
    </ligand>
</feature>
<comment type="similarity">
    <text evidence="3">Belongs to the P-Pant transferase superfamily. EntD family.</text>
</comment>
<feature type="binding site" evidence="12">
    <location>
        <begin position="89"/>
        <end position="90"/>
    </location>
    <ligand>
        <name>CoA</name>
        <dbReference type="ChEBI" id="CHEBI:57287"/>
    </ligand>
</feature>
<dbReference type="InterPro" id="IPR041354">
    <property type="entry name" value="4PPT_N"/>
</dbReference>
<dbReference type="GO" id="GO:0008897">
    <property type="term" value="F:holo-[acyl-carrier-protein] synthase activity"/>
    <property type="evidence" value="ECO:0007669"/>
    <property type="project" value="InterPro"/>
</dbReference>
<sequence length="228" mass="25251">MVPSERVTELFADDVLVVSAHVSDVALAAITPREAELVARAVDKRKREFATARVLARAALARFGLPDYELLNAPDRAPIWPAHITGSISHCDTRAVVAVGDRASVGTIGIDVEHRDELKRELWKTVFLRDEIDALDAQFASDVRGKMALALFSAKEALYKAQYPRSTQFMGFHELRVEMIAETETRGRLECVFQNDVGPFTKGFVAPGRYRLDAFPAGEVITAVRIEP</sequence>
<dbReference type="STRING" id="927083.DB32_005957"/>
<dbReference type="KEGG" id="samy:DB32_005957"/>
<dbReference type="EMBL" id="CP011125">
    <property type="protein sequence ID" value="AKF08808.1"/>
    <property type="molecule type" value="Genomic_DNA"/>
</dbReference>
<evidence type="ECO:0000256" key="3">
    <source>
        <dbReference type="ARBA" id="ARBA00008342"/>
    </source>
</evidence>
<dbReference type="RefSeq" id="WP_053235911.1">
    <property type="nucleotide sequence ID" value="NZ_CP011125.1"/>
</dbReference>
<comment type="cofactor">
    <cofactor evidence="13">
        <name>Mg(2+)</name>
        <dbReference type="ChEBI" id="CHEBI:18420"/>
    </cofactor>
</comment>
<evidence type="ECO:0000256" key="6">
    <source>
        <dbReference type="ARBA" id="ARBA00022679"/>
    </source>
</evidence>
<evidence type="ECO:0000256" key="13">
    <source>
        <dbReference type="PIRSR" id="PIRSR603542-2"/>
    </source>
</evidence>
<dbReference type="Pfam" id="PF17837">
    <property type="entry name" value="4PPT_N"/>
    <property type="match status" value="1"/>
</dbReference>
<feature type="domain" description="4'-phosphopantetheinyl transferase" evidence="14">
    <location>
        <begin position="108"/>
        <end position="187"/>
    </location>
</feature>
<feature type="binding site" evidence="13">
    <location>
        <position position="111"/>
    </location>
    <ligand>
        <name>Mg(2+)</name>
        <dbReference type="ChEBI" id="CHEBI:18420"/>
    </ligand>
</feature>
<keyword evidence="13" id="KW-0479">Metal-binding</keyword>
<comment type="function">
    <text evidence="1">Involved in the biosynthesis of the siderophore enterobactin (enterochelin), which is a macrocyclic trimeric lactone of N-(2,3-dihydroxybenzoyl)-serine. The serine trilactone serves as a scaffolding for the three catechol functionalities that provide hexadentate coordination for the tightly ligated iron(2+) atoms. Plays an essential role in the assembly of the enterobactin by catalyzing the transfer of the 4'-phosphopantetheine (Ppant) moiety from coenzyme A to the apo-domains of both EntB (ArCP domain) and EntF (PCP domain) to yield their holo-forms which make them competent for the activation of 2,3-dihydroxybenzoate (DHB) and L-serine, respectively.</text>
</comment>
<evidence type="ECO:0000256" key="1">
    <source>
        <dbReference type="ARBA" id="ARBA00003937"/>
    </source>
</evidence>
<dbReference type="InterPro" id="IPR003542">
    <property type="entry name" value="Enbac_synth_compD-like"/>
</dbReference>
<dbReference type="GO" id="GO:0005886">
    <property type="term" value="C:plasma membrane"/>
    <property type="evidence" value="ECO:0007669"/>
    <property type="project" value="TreeGrafter"/>
</dbReference>
<evidence type="ECO:0000256" key="10">
    <source>
        <dbReference type="ARBA" id="ARBA00049176"/>
    </source>
</evidence>
<dbReference type="GO" id="GO:0009239">
    <property type="term" value="P:enterobactin biosynthetic process"/>
    <property type="evidence" value="ECO:0007669"/>
    <property type="project" value="UniProtKB-UniPathway"/>
</dbReference>
<dbReference type="PANTHER" id="PTHR38096:SF1">
    <property type="entry name" value="ENTEROBACTIN SYNTHASE COMPONENT D"/>
    <property type="match status" value="1"/>
</dbReference>
<dbReference type="UniPathway" id="UPA00017"/>
<feature type="binding site" evidence="13">
    <location>
        <position position="113"/>
    </location>
    <ligand>
        <name>Mg(2+)</name>
        <dbReference type="ChEBI" id="CHEBI:18420"/>
    </ligand>
</feature>
<dbReference type="PRINTS" id="PR01399">
    <property type="entry name" value="ENTSNTHTASED"/>
</dbReference>
<reference evidence="16 17" key="1">
    <citation type="submission" date="2015-03" db="EMBL/GenBank/DDBJ databases">
        <title>Genome assembly of Sandaracinus amylolyticus DSM 53668.</title>
        <authorList>
            <person name="Sharma G."/>
            <person name="Subramanian S."/>
        </authorList>
    </citation>
    <scope>NUCLEOTIDE SEQUENCE [LARGE SCALE GENOMIC DNA]</scope>
    <source>
        <strain evidence="16 17">DSM 53668</strain>
    </source>
</reference>
<feature type="binding site" evidence="12">
    <location>
        <position position="45"/>
    </location>
    <ligand>
        <name>CoA</name>
        <dbReference type="ChEBI" id="CHEBI:57287"/>
    </ligand>
</feature>
<name>A0A0F6W6W8_9BACT</name>
<keyword evidence="6 16" id="KW-0808">Transferase</keyword>
<evidence type="ECO:0000256" key="9">
    <source>
        <dbReference type="ARBA" id="ARBA00031996"/>
    </source>
</evidence>
<comment type="pathway">
    <text evidence="2">Siderophore biosynthesis; enterobactin biosynthesis.</text>
</comment>
<feature type="binding site" evidence="12">
    <location>
        <position position="156"/>
    </location>
    <ligand>
        <name>CoA</name>
        <dbReference type="ChEBI" id="CHEBI:57287"/>
    </ligand>
</feature>
<proteinExistence type="inferred from homology"/>
<evidence type="ECO:0000256" key="2">
    <source>
        <dbReference type="ARBA" id="ARBA00004993"/>
    </source>
</evidence>
<feature type="binding site" evidence="12">
    <location>
        <position position="160"/>
    </location>
    <ligand>
        <name>CoA</name>
        <dbReference type="ChEBI" id="CHEBI:57287"/>
    </ligand>
</feature>
<keyword evidence="13" id="KW-0460">Magnesium</keyword>
<organism evidence="16 17">
    <name type="scientific">Sandaracinus amylolyticus</name>
    <dbReference type="NCBI Taxonomy" id="927083"/>
    <lineage>
        <taxon>Bacteria</taxon>
        <taxon>Pseudomonadati</taxon>
        <taxon>Myxococcota</taxon>
        <taxon>Polyangia</taxon>
        <taxon>Polyangiales</taxon>
        <taxon>Sandaracinaceae</taxon>
        <taxon>Sandaracinus</taxon>
    </lineage>
</organism>
<comment type="catalytic activity">
    <reaction evidence="11">
        <text>apo-[peptidyl-carrier protein] + CoA = holo-[peptidyl-carrier protein] + adenosine 3',5'-bisphosphate + H(+)</text>
        <dbReference type="Rhea" id="RHEA:46228"/>
        <dbReference type="Rhea" id="RHEA-COMP:11479"/>
        <dbReference type="Rhea" id="RHEA-COMP:11480"/>
        <dbReference type="ChEBI" id="CHEBI:15378"/>
        <dbReference type="ChEBI" id="CHEBI:29999"/>
        <dbReference type="ChEBI" id="CHEBI:57287"/>
        <dbReference type="ChEBI" id="CHEBI:58343"/>
        <dbReference type="ChEBI" id="CHEBI:64479"/>
    </reaction>
</comment>
<keyword evidence="17" id="KW-1185">Reference proteome</keyword>
<evidence type="ECO:0000256" key="11">
    <source>
        <dbReference type="ARBA" id="ARBA00049191"/>
    </source>
</evidence>
<evidence type="ECO:0000256" key="4">
    <source>
        <dbReference type="ARBA" id="ARBA00011503"/>
    </source>
</evidence>
<dbReference type="InterPro" id="IPR008278">
    <property type="entry name" value="4-PPantetheinyl_Trfase_dom"/>
</dbReference>
<evidence type="ECO:0000256" key="7">
    <source>
        <dbReference type="ARBA" id="ARBA00023191"/>
    </source>
</evidence>
<evidence type="ECO:0000256" key="8">
    <source>
        <dbReference type="ARBA" id="ARBA00029894"/>
    </source>
</evidence>